<evidence type="ECO:0000313" key="5">
    <source>
        <dbReference type="Proteomes" id="UP001552594"/>
    </source>
</evidence>
<name>A0ABV3JWU9_STRON</name>
<dbReference type="Proteomes" id="UP001552594">
    <property type="component" value="Unassembled WGS sequence"/>
</dbReference>
<keyword evidence="2" id="KW-0472">Membrane</keyword>
<feature type="transmembrane region" description="Helical" evidence="2">
    <location>
        <begin position="27"/>
        <end position="45"/>
    </location>
</feature>
<evidence type="ECO:0000256" key="2">
    <source>
        <dbReference type="SAM" id="Phobius"/>
    </source>
</evidence>
<keyword evidence="5" id="KW-1185">Reference proteome</keyword>
<protein>
    <submittedName>
        <fullName evidence="4">DUF6286 domain-containing protein</fullName>
    </submittedName>
</protein>
<reference evidence="4 5" key="1">
    <citation type="submission" date="2024-06" db="EMBL/GenBank/DDBJ databases">
        <title>The Natural Products Discovery Center: Release of the First 8490 Sequenced Strains for Exploring Actinobacteria Biosynthetic Diversity.</title>
        <authorList>
            <person name="Kalkreuter E."/>
            <person name="Kautsar S.A."/>
            <person name="Yang D."/>
            <person name="Bader C.D."/>
            <person name="Teijaro C.N."/>
            <person name="Fluegel L."/>
            <person name="Davis C.M."/>
            <person name="Simpson J.R."/>
            <person name="Lauterbach L."/>
            <person name="Steele A.D."/>
            <person name="Gui C."/>
            <person name="Meng S."/>
            <person name="Li G."/>
            <person name="Viehrig K."/>
            <person name="Ye F."/>
            <person name="Su P."/>
            <person name="Kiefer A.F."/>
            <person name="Nichols A."/>
            <person name="Cepeda A.J."/>
            <person name="Yan W."/>
            <person name="Fan B."/>
            <person name="Jiang Y."/>
            <person name="Adhikari A."/>
            <person name="Zheng C.-J."/>
            <person name="Schuster L."/>
            <person name="Cowan T.M."/>
            <person name="Smanski M.J."/>
            <person name="Chevrette M.G."/>
            <person name="De Carvalho L.P.S."/>
            <person name="Shen B."/>
        </authorList>
    </citation>
    <scope>NUCLEOTIDE SEQUENCE [LARGE SCALE GENOMIC DNA]</scope>
    <source>
        <strain evidence="4 5">NPDC052347</strain>
    </source>
</reference>
<keyword evidence="2" id="KW-1133">Transmembrane helix</keyword>
<proteinExistence type="predicted"/>
<dbReference type="EMBL" id="JBFAUK010000008">
    <property type="protein sequence ID" value="MEV5507366.1"/>
    <property type="molecule type" value="Genomic_DNA"/>
</dbReference>
<comment type="caution">
    <text evidence="4">The sequence shown here is derived from an EMBL/GenBank/DDBJ whole genome shotgun (WGS) entry which is preliminary data.</text>
</comment>
<feature type="region of interest" description="Disordered" evidence="1">
    <location>
        <begin position="1"/>
        <end position="21"/>
    </location>
</feature>
<evidence type="ECO:0000259" key="3">
    <source>
        <dbReference type="Pfam" id="PF19803"/>
    </source>
</evidence>
<gene>
    <name evidence="4" type="ORF">AB0L16_12920</name>
</gene>
<keyword evidence="2" id="KW-0812">Transmembrane</keyword>
<feature type="transmembrane region" description="Helical" evidence="2">
    <location>
        <begin position="76"/>
        <end position="97"/>
    </location>
</feature>
<evidence type="ECO:0000256" key="1">
    <source>
        <dbReference type="SAM" id="MobiDB-lite"/>
    </source>
</evidence>
<sequence>MSGPVHLGKGPRPEPEPSGRFWSSRRVPAAIAALVLMAVSGLFLYDVAAVRAHHPAMHWRRRLAHELATRHLGNGWVIAGAVLAMLLGLWLIALAVTPGMRGVLPMRHELPEVRAGLDRRAAALVLRDRVLEIAGVRAVRVEVGRRVIRVRVQAHFRDLDEVRADVDAVLAEAVRELGLGRQPVLAVRVQRAVRR</sequence>
<dbReference type="InterPro" id="IPR046253">
    <property type="entry name" value="DUF6286"/>
</dbReference>
<feature type="domain" description="DUF6286" evidence="3">
    <location>
        <begin position="86"/>
        <end position="190"/>
    </location>
</feature>
<dbReference type="RefSeq" id="WP_193553324.1">
    <property type="nucleotide sequence ID" value="NZ_JBFAUK010000008.1"/>
</dbReference>
<dbReference type="Pfam" id="PF19803">
    <property type="entry name" value="DUF6286"/>
    <property type="match status" value="1"/>
</dbReference>
<organism evidence="4 5">
    <name type="scientific">Streptomyces orinoci</name>
    <name type="common">Streptoverticillium orinoci</name>
    <dbReference type="NCBI Taxonomy" id="67339"/>
    <lineage>
        <taxon>Bacteria</taxon>
        <taxon>Bacillati</taxon>
        <taxon>Actinomycetota</taxon>
        <taxon>Actinomycetes</taxon>
        <taxon>Kitasatosporales</taxon>
        <taxon>Streptomycetaceae</taxon>
        <taxon>Streptomyces</taxon>
    </lineage>
</organism>
<evidence type="ECO:0000313" key="4">
    <source>
        <dbReference type="EMBL" id="MEV5507366.1"/>
    </source>
</evidence>
<accession>A0ABV3JWU9</accession>